<evidence type="ECO:0008006" key="2">
    <source>
        <dbReference type="Google" id="ProtNLM"/>
    </source>
</evidence>
<proteinExistence type="predicted"/>
<reference evidence="1" key="1">
    <citation type="journal article" date="2020" name="mSystems">
        <title>Genome- and Community-Level Interaction Insights into Carbon Utilization and Element Cycling Functions of Hydrothermarchaeota in Hydrothermal Sediment.</title>
        <authorList>
            <person name="Zhou Z."/>
            <person name="Liu Y."/>
            <person name="Xu W."/>
            <person name="Pan J."/>
            <person name="Luo Z.H."/>
            <person name="Li M."/>
        </authorList>
    </citation>
    <scope>NUCLEOTIDE SEQUENCE [LARGE SCALE GENOMIC DNA]</scope>
    <source>
        <strain evidence="1">SpSt-339</strain>
    </source>
</reference>
<dbReference type="InterPro" id="IPR029058">
    <property type="entry name" value="AB_hydrolase_fold"/>
</dbReference>
<dbReference type="AlphaFoldDB" id="A0A7C2JXP8"/>
<name>A0A7C2JXP8_9PLAN</name>
<dbReference type="EMBL" id="DSOK01000095">
    <property type="protein sequence ID" value="HEN14445.1"/>
    <property type="molecule type" value="Genomic_DNA"/>
</dbReference>
<dbReference type="SUPFAM" id="SSF53474">
    <property type="entry name" value="alpha/beta-Hydrolases"/>
    <property type="match status" value="1"/>
</dbReference>
<protein>
    <recommendedName>
        <fullName evidence="2">Alpha/beta hydrolase</fullName>
    </recommendedName>
</protein>
<comment type="caution">
    <text evidence="1">The sequence shown here is derived from an EMBL/GenBank/DDBJ whole genome shotgun (WGS) entry which is preliminary data.</text>
</comment>
<gene>
    <name evidence="1" type="ORF">ENQ76_03110</name>
</gene>
<dbReference type="Gene3D" id="3.40.50.1820">
    <property type="entry name" value="alpha/beta hydrolase"/>
    <property type="match status" value="1"/>
</dbReference>
<dbReference type="PANTHER" id="PTHR35560:SF3">
    <property type="entry name" value="PEPTIDASE S9 PROLYL OLIGOPEPTIDASE CATALYTIC DOMAIN-CONTAINING PROTEIN"/>
    <property type="match status" value="1"/>
</dbReference>
<accession>A0A7C2JXP8</accession>
<evidence type="ECO:0000313" key="1">
    <source>
        <dbReference type="EMBL" id="HEN14445.1"/>
    </source>
</evidence>
<dbReference type="PANTHER" id="PTHR35560">
    <property type="entry name" value="BLL0132 PROTEIN"/>
    <property type="match status" value="1"/>
</dbReference>
<sequence>MDTIPSGSATVPVTVGGHDLDLFTYKPADYSDGPLILVFHGVLRNAEEYRDHARGMGDRFRALIVAPRFPEDRFPIPSYQLGGLLIDGEVQPRSRWTWELIPQMVREVRRREGRPDLPYYLIGHSGGGQFLIRLSGFTPTEARRIVVSNPGTYLFPARDHDYPYGFGGLPDGLADDSVLKRFLEQPITLYLAMNDTERDEHFDQTPPAERQGATRWERGNNAYKAAHELAQKRGWKCNWRLVSVPGVGHDHQLMFDHETCREALFGPEFPSSTKASD</sequence>
<organism evidence="1">
    <name type="scientific">Schlesneria paludicola</name>
    <dbReference type="NCBI Taxonomy" id="360056"/>
    <lineage>
        <taxon>Bacteria</taxon>
        <taxon>Pseudomonadati</taxon>
        <taxon>Planctomycetota</taxon>
        <taxon>Planctomycetia</taxon>
        <taxon>Planctomycetales</taxon>
        <taxon>Planctomycetaceae</taxon>
        <taxon>Schlesneria</taxon>
    </lineage>
</organism>